<evidence type="ECO:0000313" key="2">
    <source>
        <dbReference type="EMBL" id="TQI99700.1"/>
    </source>
</evidence>
<name>A0A542D9F0_9ACTN</name>
<dbReference type="Proteomes" id="UP000316298">
    <property type="component" value="Unassembled WGS sequence"/>
</dbReference>
<dbReference type="RefSeq" id="WP_185759546.1">
    <property type="nucleotide sequence ID" value="NZ_BAAAKA010000010.1"/>
</dbReference>
<dbReference type="EMBL" id="VFMM01000004">
    <property type="protein sequence ID" value="TQI99700.1"/>
    <property type="molecule type" value="Genomic_DNA"/>
</dbReference>
<keyword evidence="3" id="KW-1185">Reference proteome</keyword>
<comment type="caution">
    <text evidence="2">The sequence shown here is derived from an EMBL/GenBank/DDBJ whole genome shotgun (WGS) entry which is preliminary data.</text>
</comment>
<keyword evidence="1" id="KW-0472">Membrane</keyword>
<reference evidence="2 3" key="1">
    <citation type="submission" date="2019-06" db="EMBL/GenBank/DDBJ databases">
        <title>Sequencing the genomes of 1000 actinobacteria strains.</title>
        <authorList>
            <person name="Klenk H.-P."/>
        </authorList>
    </citation>
    <scope>NUCLEOTIDE SEQUENCE [LARGE SCALE GENOMIC DNA]</scope>
    <source>
        <strain evidence="2 3">DSM 17305</strain>
    </source>
</reference>
<accession>A0A542D9F0</accession>
<keyword evidence="1" id="KW-0812">Transmembrane</keyword>
<proteinExistence type="predicted"/>
<sequence length="48" mass="5338">MQLLAMLITLSGTILVTTLWKQLLKLVLVGAVLVFCFGLYNIVVVMTR</sequence>
<dbReference type="AlphaFoldDB" id="A0A542D9F0"/>
<evidence type="ECO:0000256" key="1">
    <source>
        <dbReference type="SAM" id="Phobius"/>
    </source>
</evidence>
<feature type="transmembrane region" description="Helical" evidence="1">
    <location>
        <begin position="26"/>
        <end position="46"/>
    </location>
</feature>
<gene>
    <name evidence="2" type="ORF">FB475_6687</name>
</gene>
<evidence type="ECO:0000313" key="3">
    <source>
        <dbReference type="Proteomes" id="UP000316298"/>
    </source>
</evidence>
<keyword evidence="1" id="KW-1133">Transmembrane helix</keyword>
<protein>
    <submittedName>
        <fullName evidence="2">Uncharacterized protein</fullName>
    </submittedName>
</protein>
<organism evidence="2 3">
    <name type="scientific">Kribbella jejuensis</name>
    <dbReference type="NCBI Taxonomy" id="236068"/>
    <lineage>
        <taxon>Bacteria</taxon>
        <taxon>Bacillati</taxon>
        <taxon>Actinomycetota</taxon>
        <taxon>Actinomycetes</taxon>
        <taxon>Propionibacteriales</taxon>
        <taxon>Kribbellaceae</taxon>
        <taxon>Kribbella</taxon>
    </lineage>
</organism>